<evidence type="ECO:0000256" key="14">
    <source>
        <dbReference type="ARBA" id="ARBA00038965"/>
    </source>
</evidence>
<evidence type="ECO:0000256" key="11">
    <source>
        <dbReference type="ARBA" id="ARBA00023136"/>
    </source>
</evidence>
<dbReference type="GO" id="GO:0030170">
    <property type="term" value="F:pyridoxal phosphate binding"/>
    <property type="evidence" value="ECO:0007669"/>
    <property type="project" value="InterPro"/>
</dbReference>
<comment type="cofactor">
    <cofactor evidence="1 16 17">
        <name>pyridoxal 5'-phosphate</name>
        <dbReference type="ChEBI" id="CHEBI:597326"/>
    </cofactor>
</comment>
<sequence>MTDHHHDPIDRILHILQSKHVETIKNVLLAYAVYYYSTSVIGLMFKVVFFRGDIRKAFRSLLQSLILGVRRYVPGIDAQVQKEVAKSVAGMEKGIIIGARDKKYTKLPAKGLDTASLRMEMQKYQKLSHVDFKDGKVSGAVYHGGAELNALLTEAYHMNILSNPLHPEMFPGVRKMESEVIQMVLSMYNAPEDAGGNITSGGTESILMAVKAARDFMEAKKGITTPNMVVPETVHPAFDKAAQYFKIQMIKIPVDPVTFKVNLKKVRAAINRNTVLLVGSCPNYPHGIVDDIPALSKLALRYRIPLHVDACLGGFIVPFVDKAGFPYPDVFDFRNEGVTSISCDTHKYGFAPKGSSVVMFRTKELRNYEYFITTEWQGGVYASPTMAGSRPGALVAACWAAMVHFGESGYVDSTRKIVGKVRKLKAAIHGIPELELIGDPMMSVIAFRGKDDFPIFGIIDLLSRKNWHLTPLQQPSGIHLSTTYVTDEDQLIADIKEAVAIVKKDPKSAMGESAAIYGTVASIPDRTIIRDVAKGFLDLLTKI</sequence>
<dbReference type="AlphaFoldDB" id="A0A507BXY6"/>
<evidence type="ECO:0000256" key="8">
    <source>
        <dbReference type="ARBA" id="ARBA00022919"/>
    </source>
</evidence>
<dbReference type="InterPro" id="IPR015421">
    <property type="entry name" value="PyrdxlP-dep_Trfase_major"/>
</dbReference>
<dbReference type="Gene3D" id="3.90.1150.10">
    <property type="entry name" value="Aspartate Aminotransferase, domain 1"/>
    <property type="match status" value="1"/>
</dbReference>
<keyword evidence="5 18" id="KW-0812">Transmembrane</keyword>
<keyword evidence="12 17" id="KW-0456">Lyase</keyword>
<evidence type="ECO:0000256" key="3">
    <source>
        <dbReference type="ARBA" id="ARBA00004760"/>
    </source>
</evidence>
<reference evidence="19 20" key="1">
    <citation type="journal article" date="2019" name="Sci. Rep.">
        <title>Comparative genomics of chytrid fungi reveal insights into the obligate biotrophic and pathogenic lifestyle of Synchytrium endobioticum.</title>
        <authorList>
            <person name="van de Vossenberg B.T.L.H."/>
            <person name="Warris S."/>
            <person name="Nguyen H.D.T."/>
            <person name="van Gent-Pelzer M.P.E."/>
            <person name="Joly D.L."/>
            <person name="van de Geest H.C."/>
            <person name="Bonants P.J.M."/>
            <person name="Smith D.S."/>
            <person name="Levesque C.A."/>
            <person name="van der Lee T.A.J."/>
        </authorList>
    </citation>
    <scope>NUCLEOTIDE SEQUENCE [LARGE SCALE GENOMIC DNA]</scope>
    <source>
        <strain evidence="19 20">JEL517</strain>
    </source>
</reference>
<organism evidence="19 20">
    <name type="scientific">Synchytrium microbalum</name>
    <dbReference type="NCBI Taxonomy" id="1806994"/>
    <lineage>
        <taxon>Eukaryota</taxon>
        <taxon>Fungi</taxon>
        <taxon>Fungi incertae sedis</taxon>
        <taxon>Chytridiomycota</taxon>
        <taxon>Chytridiomycota incertae sedis</taxon>
        <taxon>Chytridiomycetes</taxon>
        <taxon>Synchytriales</taxon>
        <taxon>Synchytriaceae</taxon>
        <taxon>Synchytrium</taxon>
    </lineage>
</organism>
<dbReference type="Gene3D" id="3.40.640.10">
    <property type="entry name" value="Type I PLP-dependent aspartate aminotransferase-like (Major domain)"/>
    <property type="match status" value="1"/>
</dbReference>
<evidence type="ECO:0000256" key="6">
    <source>
        <dbReference type="ARBA" id="ARBA00022824"/>
    </source>
</evidence>
<comment type="caution">
    <text evidence="19">The sequence shown here is derived from an EMBL/GenBank/DDBJ whole genome shotgun (WGS) entry which is preliminary data.</text>
</comment>
<dbReference type="GO" id="GO:0019752">
    <property type="term" value="P:carboxylic acid metabolic process"/>
    <property type="evidence" value="ECO:0007669"/>
    <property type="project" value="InterPro"/>
</dbReference>
<evidence type="ECO:0000256" key="7">
    <source>
        <dbReference type="ARBA" id="ARBA00022898"/>
    </source>
</evidence>
<dbReference type="OrthoDB" id="10254570at2759"/>
<feature type="transmembrane region" description="Helical" evidence="18">
    <location>
        <begin position="28"/>
        <end position="49"/>
    </location>
</feature>
<evidence type="ECO:0000313" key="20">
    <source>
        <dbReference type="Proteomes" id="UP000319731"/>
    </source>
</evidence>
<comment type="similarity">
    <text evidence="13">Belongs to the group II decarboxylase family. Sphingosine-1-phosphate lyase subfamily.</text>
</comment>
<evidence type="ECO:0000256" key="9">
    <source>
        <dbReference type="ARBA" id="ARBA00022989"/>
    </source>
</evidence>
<evidence type="ECO:0000256" key="1">
    <source>
        <dbReference type="ARBA" id="ARBA00001933"/>
    </source>
</evidence>
<dbReference type="GeneID" id="42006219"/>
<keyword evidence="8" id="KW-0746">Sphingolipid metabolism</keyword>
<evidence type="ECO:0000256" key="2">
    <source>
        <dbReference type="ARBA" id="ARBA00004389"/>
    </source>
</evidence>
<protein>
    <recommendedName>
        <fullName evidence="14">sphinganine-1-phosphate aldolase</fullName>
        <ecNumber evidence="14">4.1.2.27</ecNumber>
    </recommendedName>
    <alternativeName>
        <fullName evidence="15">Sphingosine-1-phosphate aldolase</fullName>
    </alternativeName>
</protein>
<evidence type="ECO:0000256" key="16">
    <source>
        <dbReference type="PIRSR" id="PIRSR602129-50"/>
    </source>
</evidence>
<dbReference type="FunFam" id="3.40.640.10:FF:000020">
    <property type="entry name" value="sphingosine-1-phosphate lyase 1"/>
    <property type="match status" value="1"/>
</dbReference>
<dbReference type="InterPro" id="IPR015422">
    <property type="entry name" value="PyrdxlP-dep_Trfase_small"/>
</dbReference>
<dbReference type="Pfam" id="PF00282">
    <property type="entry name" value="Pyridoxal_deC"/>
    <property type="match status" value="1"/>
</dbReference>
<dbReference type="SUPFAM" id="SSF53383">
    <property type="entry name" value="PLP-dependent transferases"/>
    <property type="match status" value="1"/>
</dbReference>
<keyword evidence="7 16" id="KW-0663">Pyridoxal phosphate</keyword>
<keyword evidence="11 18" id="KW-0472">Membrane</keyword>
<comment type="pathway">
    <text evidence="3">Lipid metabolism; sphingolipid metabolism.</text>
</comment>
<feature type="modified residue" description="N6-(pyridoxal phosphate)lysine" evidence="16">
    <location>
        <position position="347"/>
    </location>
</feature>
<keyword evidence="9 18" id="KW-1133">Transmembrane helix</keyword>
<evidence type="ECO:0000313" key="19">
    <source>
        <dbReference type="EMBL" id="TPX31719.1"/>
    </source>
</evidence>
<keyword evidence="20" id="KW-1185">Reference proteome</keyword>
<dbReference type="PANTHER" id="PTHR42735:SF6">
    <property type="entry name" value="SPHINGOSINE-1-PHOSPHATE LYASE 1"/>
    <property type="match status" value="1"/>
</dbReference>
<dbReference type="Gene3D" id="6.10.140.2150">
    <property type="match status" value="1"/>
</dbReference>
<dbReference type="GO" id="GO:0008117">
    <property type="term" value="F:sphinganine-1-phosphate aldolase activity"/>
    <property type="evidence" value="ECO:0007669"/>
    <property type="project" value="UniProtKB-EC"/>
</dbReference>
<evidence type="ECO:0000256" key="15">
    <source>
        <dbReference type="ARBA" id="ARBA00042568"/>
    </source>
</evidence>
<name>A0A507BXY6_9FUNG</name>
<dbReference type="InterPro" id="IPR002129">
    <property type="entry name" value="PyrdxlP-dep_de-COase"/>
</dbReference>
<gene>
    <name evidence="19" type="ORF">SmJEL517_g04994</name>
</gene>
<evidence type="ECO:0000256" key="5">
    <source>
        <dbReference type="ARBA" id="ARBA00022692"/>
    </source>
</evidence>
<dbReference type="EMBL" id="QEAO01000040">
    <property type="protein sequence ID" value="TPX31719.1"/>
    <property type="molecule type" value="Genomic_DNA"/>
</dbReference>
<dbReference type="PANTHER" id="PTHR42735">
    <property type="match status" value="1"/>
</dbReference>
<comment type="pathway">
    <text evidence="4">Sphingolipid metabolism.</text>
</comment>
<evidence type="ECO:0000256" key="10">
    <source>
        <dbReference type="ARBA" id="ARBA00023098"/>
    </source>
</evidence>
<dbReference type="GO" id="GO:0030149">
    <property type="term" value="P:sphingolipid catabolic process"/>
    <property type="evidence" value="ECO:0007669"/>
    <property type="project" value="TreeGrafter"/>
</dbReference>
<dbReference type="InterPro" id="IPR050477">
    <property type="entry name" value="GrpII_AminoAcid_Decarb"/>
</dbReference>
<evidence type="ECO:0000256" key="17">
    <source>
        <dbReference type="RuleBase" id="RU000382"/>
    </source>
</evidence>
<dbReference type="EC" id="4.1.2.27" evidence="14"/>
<accession>A0A507BXY6</accession>
<proteinExistence type="inferred from homology"/>
<evidence type="ECO:0000256" key="12">
    <source>
        <dbReference type="ARBA" id="ARBA00023239"/>
    </source>
</evidence>
<dbReference type="InterPro" id="IPR015424">
    <property type="entry name" value="PyrdxlP-dep_Trfase"/>
</dbReference>
<dbReference type="RefSeq" id="XP_031023078.1">
    <property type="nucleotide sequence ID" value="XM_031170922.1"/>
</dbReference>
<keyword evidence="10" id="KW-0443">Lipid metabolism</keyword>
<dbReference type="STRING" id="1806994.A0A507BXY6"/>
<evidence type="ECO:0000256" key="13">
    <source>
        <dbReference type="ARBA" id="ARBA00038302"/>
    </source>
</evidence>
<evidence type="ECO:0000256" key="4">
    <source>
        <dbReference type="ARBA" id="ARBA00004991"/>
    </source>
</evidence>
<keyword evidence="6" id="KW-0256">Endoplasmic reticulum</keyword>
<evidence type="ECO:0000256" key="18">
    <source>
        <dbReference type="SAM" id="Phobius"/>
    </source>
</evidence>
<comment type="subcellular location">
    <subcellularLocation>
        <location evidence="2">Endoplasmic reticulum membrane</location>
        <topology evidence="2">Single-pass membrane protein</topology>
    </subcellularLocation>
</comment>
<dbReference type="GO" id="GO:0005789">
    <property type="term" value="C:endoplasmic reticulum membrane"/>
    <property type="evidence" value="ECO:0007669"/>
    <property type="project" value="UniProtKB-SubCell"/>
</dbReference>
<dbReference type="Proteomes" id="UP000319731">
    <property type="component" value="Unassembled WGS sequence"/>
</dbReference>